<evidence type="ECO:0000313" key="3">
    <source>
        <dbReference type="Proteomes" id="UP001189122"/>
    </source>
</evidence>
<proteinExistence type="predicted"/>
<dbReference type="AlphaFoldDB" id="A0A7I8JHF8"/>
<evidence type="ECO:0000313" key="2">
    <source>
        <dbReference type="EMBL" id="CAA2629609.1"/>
    </source>
</evidence>
<protein>
    <submittedName>
        <fullName evidence="2">Uncharacterized protein</fullName>
    </submittedName>
</protein>
<reference evidence="2 3" key="1">
    <citation type="submission" date="2019-12" db="EMBL/GenBank/DDBJ databases">
        <authorList>
            <person name="Scholz U."/>
            <person name="Mascher M."/>
            <person name="Fiebig A."/>
        </authorList>
    </citation>
    <scope>NUCLEOTIDE SEQUENCE</scope>
</reference>
<feature type="region of interest" description="Disordered" evidence="1">
    <location>
        <begin position="1"/>
        <end position="41"/>
    </location>
</feature>
<gene>
    <name evidence="2" type="ORF">SI7747_12015247</name>
</gene>
<evidence type="ECO:0000256" key="1">
    <source>
        <dbReference type="SAM" id="MobiDB-lite"/>
    </source>
</evidence>
<organism evidence="2">
    <name type="scientific">Spirodela intermedia</name>
    <name type="common">Intermediate duckweed</name>
    <dbReference type="NCBI Taxonomy" id="51605"/>
    <lineage>
        <taxon>Eukaryota</taxon>
        <taxon>Viridiplantae</taxon>
        <taxon>Streptophyta</taxon>
        <taxon>Embryophyta</taxon>
        <taxon>Tracheophyta</taxon>
        <taxon>Spermatophyta</taxon>
        <taxon>Magnoliopsida</taxon>
        <taxon>Liliopsida</taxon>
        <taxon>Araceae</taxon>
        <taxon>Lemnoideae</taxon>
        <taxon>Spirodela</taxon>
    </lineage>
</organism>
<sequence>MGRGTRAGGGGGGGRRGRSGSCRNTCRQETASPGREQNSRSRMWLRCESSVDCPLLCFVVPLRR</sequence>
<name>A0A7I8JHF8_SPIIN</name>
<dbReference type="EMBL" id="LR743599">
    <property type="protein sequence ID" value="CAA2629609.1"/>
    <property type="molecule type" value="Genomic_DNA"/>
</dbReference>
<dbReference type="EMBL" id="CACRZD030000012">
    <property type="protein sequence ID" value="CAA6668852.1"/>
    <property type="molecule type" value="Genomic_DNA"/>
</dbReference>
<accession>A0A7I8JHF8</accession>
<keyword evidence="3" id="KW-1185">Reference proteome</keyword>
<feature type="compositionally biased region" description="Gly residues" evidence="1">
    <location>
        <begin position="1"/>
        <end position="14"/>
    </location>
</feature>
<dbReference type="Proteomes" id="UP001189122">
    <property type="component" value="Unassembled WGS sequence"/>
</dbReference>